<evidence type="ECO:0000313" key="2">
    <source>
        <dbReference type="EMBL" id="VEL27089.1"/>
    </source>
</evidence>
<dbReference type="SUPFAM" id="SSF52821">
    <property type="entry name" value="Rhodanese/Cell cycle control phosphatase"/>
    <property type="match status" value="1"/>
</dbReference>
<feature type="compositionally biased region" description="Basic and acidic residues" evidence="1">
    <location>
        <begin position="27"/>
        <end position="39"/>
    </location>
</feature>
<sequence>MFSFQSRSKLSGTAKRPALSLPARTKHLSESHKNIRDHSSSPQSNPSPCSSTSNKSPTNADVNICATYELNALHRIAAKCSRSNLSTFSSSGILVQSDTLFEPSSRHRRVSCDAGKVNGISNTQNLAADSSEEYGCTILSTEDLLSRLRRARDLQADTGIILVDLRETRFYQDGHIITSRSANCYTKTMAKRAVSTWHCWFLDSKGCPSPRVSDLHAESFHENDSQGPTVCIQRTSAKECTPIIVIYDQASKGPPPSFADKQGPLASLRYFIDALLLLGNKVYFLSGESVKNFKFV</sequence>
<dbReference type="EMBL" id="CAAALY010084806">
    <property type="protein sequence ID" value="VEL27089.1"/>
    <property type="molecule type" value="Genomic_DNA"/>
</dbReference>
<evidence type="ECO:0008006" key="4">
    <source>
        <dbReference type="Google" id="ProtNLM"/>
    </source>
</evidence>
<proteinExistence type="predicted"/>
<dbReference type="Proteomes" id="UP000784294">
    <property type="component" value="Unassembled WGS sequence"/>
</dbReference>
<protein>
    <recommendedName>
        <fullName evidence="4">Rhodanese domain-containing protein</fullName>
    </recommendedName>
</protein>
<reference evidence="2" key="1">
    <citation type="submission" date="2018-11" db="EMBL/GenBank/DDBJ databases">
        <authorList>
            <consortium name="Pathogen Informatics"/>
        </authorList>
    </citation>
    <scope>NUCLEOTIDE SEQUENCE</scope>
</reference>
<organism evidence="2 3">
    <name type="scientific">Protopolystoma xenopodis</name>
    <dbReference type="NCBI Taxonomy" id="117903"/>
    <lineage>
        <taxon>Eukaryota</taxon>
        <taxon>Metazoa</taxon>
        <taxon>Spiralia</taxon>
        <taxon>Lophotrochozoa</taxon>
        <taxon>Platyhelminthes</taxon>
        <taxon>Monogenea</taxon>
        <taxon>Polyopisthocotylea</taxon>
        <taxon>Polystomatidea</taxon>
        <taxon>Polystomatidae</taxon>
        <taxon>Protopolystoma</taxon>
    </lineage>
</organism>
<dbReference type="AlphaFoldDB" id="A0A448X3M6"/>
<accession>A0A448X3M6</accession>
<comment type="caution">
    <text evidence="2">The sequence shown here is derived from an EMBL/GenBank/DDBJ whole genome shotgun (WGS) entry which is preliminary data.</text>
</comment>
<dbReference type="OrthoDB" id="165342at2759"/>
<gene>
    <name evidence="2" type="ORF">PXEA_LOCUS20529</name>
</gene>
<feature type="compositionally biased region" description="Low complexity" evidence="1">
    <location>
        <begin position="40"/>
        <end position="57"/>
    </location>
</feature>
<feature type="region of interest" description="Disordered" evidence="1">
    <location>
        <begin position="1"/>
        <end position="57"/>
    </location>
</feature>
<evidence type="ECO:0000313" key="3">
    <source>
        <dbReference type="Proteomes" id="UP000784294"/>
    </source>
</evidence>
<feature type="compositionally biased region" description="Polar residues" evidence="1">
    <location>
        <begin position="1"/>
        <end position="11"/>
    </location>
</feature>
<dbReference type="InterPro" id="IPR036873">
    <property type="entry name" value="Rhodanese-like_dom_sf"/>
</dbReference>
<dbReference type="Gene3D" id="3.40.250.10">
    <property type="entry name" value="Rhodanese-like domain"/>
    <property type="match status" value="1"/>
</dbReference>
<keyword evidence="3" id="KW-1185">Reference proteome</keyword>
<evidence type="ECO:0000256" key="1">
    <source>
        <dbReference type="SAM" id="MobiDB-lite"/>
    </source>
</evidence>
<name>A0A448X3M6_9PLAT</name>